<evidence type="ECO:0000259" key="1">
    <source>
        <dbReference type="Pfam" id="PF24963"/>
    </source>
</evidence>
<proteinExistence type="predicted"/>
<feature type="domain" description="DUF7768" evidence="1">
    <location>
        <begin position="2"/>
        <end position="80"/>
    </location>
</feature>
<dbReference type="Pfam" id="PF24963">
    <property type="entry name" value="DUF7768"/>
    <property type="match status" value="1"/>
</dbReference>
<accession>C6LM27</accession>
<protein>
    <recommendedName>
        <fullName evidence="1">DUF7768 domain-containing protein</fullName>
    </recommendedName>
</protein>
<evidence type="ECO:0000313" key="3">
    <source>
        <dbReference type="Proteomes" id="UP000005561"/>
    </source>
</evidence>
<sequence length="109" mass="12816">MEMARFYMERMTELYHCRSMASHAYLPLMLDDTVPREREAALRIGKELMSLCDILIICGRRISSGMAGEIQTAFFRGMGVYWYDGPAKPFEIMQVKDWRYVEDALQIYE</sequence>
<dbReference type="STRING" id="168384.SAMN05660368_04158"/>
<dbReference type="EMBL" id="ACCL02000036">
    <property type="protein sequence ID" value="EET58339.1"/>
    <property type="molecule type" value="Genomic_DNA"/>
</dbReference>
<comment type="caution">
    <text evidence="2">The sequence shown here is derived from an EMBL/GenBank/DDBJ whole genome shotgun (WGS) entry which is preliminary data.</text>
</comment>
<evidence type="ECO:0000313" key="2">
    <source>
        <dbReference type="EMBL" id="EET58339.1"/>
    </source>
</evidence>
<dbReference type="InterPro" id="IPR056670">
    <property type="entry name" value="DUF7768"/>
</dbReference>
<organism evidence="2 3">
    <name type="scientific">Marvinbryantia formatexigens DSM 14469</name>
    <dbReference type="NCBI Taxonomy" id="478749"/>
    <lineage>
        <taxon>Bacteria</taxon>
        <taxon>Bacillati</taxon>
        <taxon>Bacillota</taxon>
        <taxon>Clostridia</taxon>
        <taxon>Lachnospirales</taxon>
        <taxon>Lachnospiraceae</taxon>
        <taxon>Marvinbryantia</taxon>
    </lineage>
</organism>
<dbReference type="eggNOG" id="ENOG5032TDD">
    <property type="taxonomic scope" value="Bacteria"/>
</dbReference>
<dbReference type="AlphaFoldDB" id="C6LM27"/>
<keyword evidence="3" id="KW-1185">Reference proteome</keyword>
<gene>
    <name evidence="2" type="ORF">BRYFOR_09726</name>
</gene>
<dbReference type="Proteomes" id="UP000005561">
    <property type="component" value="Unassembled WGS sequence"/>
</dbReference>
<reference evidence="2" key="1">
    <citation type="submission" date="2009-07" db="EMBL/GenBank/DDBJ databases">
        <authorList>
            <person name="Weinstock G."/>
            <person name="Sodergren E."/>
            <person name="Clifton S."/>
            <person name="Fulton L."/>
            <person name="Fulton B."/>
            <person name="Courtney L."/>
            <person name="Fronick C."/>
            <person name="Harrison M."/>
            <person name="Strong C."/>
            <person name="Farmer C."/>
            <person name="Delahaunty K."/>
            <person name="Markovic C."/>
            <person name="Hall O."/>
            <person name="Minx P."/>
            <person name="Tomlinson C."/>
            <person name="Mitreva M."/>
            <person name="Nelson J."/>
            <person name="Hou S."/>
            <person name="Wollam A."/>
            <person name="Pepin K.H."/>
            <person name="Johnson M."/>
            <person name="Bhonagiri V."/>
            <person name="Nash W.E."/>
            <person name="Warren W."/>
            <person name="Chinwalla A."/>
            <person name="Mardis E.R."/>
            <person name="Wilson R.K."/>
        </authorList>
    </citation>
    <scope>NUCLEOTIDE SEQUENCE [LARGE SCALE GENOMIC DNA]</scope>
    <source>
        <strain evidence="2">DSM 14469</strain>
    </source>
</reference>
<name>C6LM27_9FIRM</name>